<dbReference type="EC" id="3.6.1.74" evidence="8"/>
<evidence type="ECO:0000256" key="7">
    <source>
        <dbReference type="ARBA" id="ARBA00047740"/>
    </source>
</evidence>
<keyword evidence="5 8" id="KW-0378">Hydrolase</keyword>
<dbReference type="InterPro" id="IPR040343">
    <property type="entry name" value="Cet1/Ctl1"/>
</dbReference>
<dbReference type="InterPro" id="IPR033469">
    <property type="entry name" value="CYTH-like_dom_sf"/>
</dbReference>
<keyword evidence="6 8" id="KW-0539">Nucleus</keyword>
<keyword evidence="4 8" id="KW-0507">mRNA processing</keyword>
<dbReference type="AlphaFoldDB" id="A0A9P6MAS2"/>
<evidence type="ECO:0000313" key="11">
    <source>
        <dbReference type="EMBL" id="KAF9985624.1"/>
    </source>
</evidence>
<feature type="domain" description="mRNA triphosphatase Cet1-like" evidence="10">
    <location>
        <begin position="1"/>
        <end position="161"/>
    </location>
</feature>
<evidence type="ECO:0000256" key="8">
    <source>
        <dbReference type="RuleBase" id="RU367053"/>
    </source>
</evidence>
<evidence type="ECO:0000256" key="5">
    <source>
        <dbReference type="ARBA" id="ARBA00022801"/>
    </source>
</evidence>
<dbReference type="InterPro" id="IPR037009">
    <property type="entry name" value="mRNA_triPase_Cet1_sf"/>
</dbReference>
<evidence type="ECO:0000256" key="1">
    <source>
        <dbReference type="ARBA" id="ARBA00001946"/>
    </source>
</evidence>
<comment type="caution">
    <text evidence="11">The sequence shown here is derived from an EMBL/GenBank/DDBJ whole genome shotgun (WGS) entry which is preliminary data.</text>
</comment>
<comment type="subunit">
    <text evidence="8">Heterodimer. The mRNA-capping enzyme is composed of two separate chains alpha and beta, respectively a mRNA guanylyltransferase and an mRNA 5'-triphosphate monophosphatase.</text>
</comment>
<evidence type="ECO:0000256" key="3">
    <source>
        <dbReference type="ARBA" id="ARBA00006345"/>
    </source>
</evidence>
<comment type="function">
    <text evidence="8">First step of mRNA capping. Converts the 5'-triphosphate end of a nascent mRNA chain into a diphosphate end.</text>
</comment>
<evidence type="ECO:0000259" key="10">
    <source>
        <dbReference type="Pfam" id="PF02940"/>
    </source>
</evidence>
<gene>
    <name evidence="11" type="primary">CET1</name>
    <name evidence="11" type="ORF">BGZ65_010331</name>
</gene>
<dbReference type="GO" id="GO:0006370">
    <property type="term" value="P:7-methylguanosine mRNA capping"/>
    <property type="evidence" value="ECO:0007669"/>
    <property type="project" value="UniProtKB-UniRule"/>
</dbReference>
<dbReference type="Gene3D" id="3.20.100.10">
    <property type="entry name" value="mRNA triphosphatase Cet1-like"/>
    <property type="match status" value="1"/>
</dbReference>
<proteinExistence type="inferred from homology"/>
<sequence>MTLDQHAHFNKILNWRLGQTRDEPKERQISYHHTREIDQFFLSQGGRARVTKDQKTNEVIPNGIVKKERIADLDVYSPRNAFDYRISVNIEVPVPHPQGELQHERHKDRMSYRYNNFKIDLTQVKSPKKSNAPNTHAHNYSQMRPMNSNNNQDVTHELEIEFVHAEQLAREREIRINSRGAQPDRFIEIVGLFVNNIRGLVVRGNIQQQQHQHHQQQQRPR</sequence>
<dbReference type="OrthoDB" id="272147at2759"/>
<dbReference type="InterPro" id="IPR004206">
    <property type="entry name" value="mRNA_triPase_Cet1"/>
</dbReference>
<dbReference type="Proteomes" id="UP000749646">
    <property type="component" value="Unassembled WGS sequence"/>
</dbReference>
<evidence type="ECO:0000256" key="6">
    <source>
        <dbReference type="ARBA" id="ARBA00023242"/>
    </source>
</evidence>
<organism evidence="11 12">
    <name type="scientific">Modicella reniformis</name>
    <dbReference type="NCBI Taxonomy" id="1440133"/>
    <lineage>
        <taxon>Eukaryota</taxon>
        <taxon>Fungi</taxon>
        <taxon>Fungi incertae sedis</taxon>
        <taxon>Mucoromycota</taxon>
        <taxon>Mortierellomycotina</taxon>
        <taxon>Mortierellomycetes</taxon>
        <taxon>Mortierellales</taxon>
        <taxon>Mortierellaceae</taxon>
        <taxon>Modicella</taxon>
    </lineage>
</organism>
<dbReference type="GO" id="GO:0140818">
    <property type="term" value="F:mRNA 5'-triphosphate monophosphatase activity"/>
    <property type="evidence" value="ECO:0007669"/>
    <property type="project" value="UniProtKB-EC"/>
</dbReference>
<dbReference type="PANTHER" id="PTHR28118:SF1">
    <property type="entry name" value="POLYNUCLEOTIDE 5'-TRIPHOSPHATASE CTL1-RELATED"/>
    <property type="match status" value="1"/>
</dbReference>
<evidence type="ECO:0000313" key="12">
    <source>
        <dbReference type="Proteomes" id="UP000749646"/>
    </source>
</evidence>
<protein>
    <recommendedName>
        <fullName evidence="8">mRNA-capping enzyme subunit beta</fullName>
        <ecNumber evidence="8">3.6.1.74</ecNumber>
    </recommendedName>
    <alternativeName>
        <fullName evidence="8">mRNA 5'-phosphatase</fullName>
    </alternativeName>
    <alternativeName>
        <fullName evidence="8">mRNA 5'-triphosphate monophosphatase</fullName>
    </alternativeName>
</protein>
<accession>A0A9P6MAS2</accession>
<comment type="subcellular location">
    <subcellularLocation>
        <location evidence="2 8">Nucleus</location>
    </subcellularLocation>
</comment>
<keyword evidence="8" id="KW-0506">mRNA capping</keyword>
<reference evidence="11" key="1">
    <citation type="journal article" date="2020" name="Fungal Divers.">
        <title>Resolving the Mortierellaceae phylogeny through synthesis of multi-gene phylogenetics and phylogenomics.</title>
        <authorList>
            <person name="Vandepol N."/>
            <person name="Liber J."/>
            <person name="Desiro A."/>
            <person name="Na H."/>
            <person name="Kennedy M."/>
            <person name="Barry K."/>
            <person name="Grigoriev I.V."/>
            <person name="Miller A.N."/>
            <person name="O'Donnell K."/>
            <person name="Stajich J.E."/>
            <person name="Bonito G."/>
        </authorList>
    </citation>
    <scope>NUCLEOTIDE SEQUENCE</scope>
    <source>
        <strain evidence="11">MES-2147</strain>
    </source>
</reference>
<comment type="catalytic activity">
    <reaction evidence="7">
        <text>a 5'-end triphospho-ribonucleoside in mRNA + H2O = a 5'-end diphospho-ribonucleoside in mRNA + phosphate + H(+)</text>
        <dbReference type="Rhea" id="RHEA:67004"/>
        <dbReference type="Rhea" id="RHEA-COMP:17164"/>
        <dbReference type="Rhea" id="RHEA-COMP:17165"/>
        <dbReference type="ChEBI" id="CHEBI:15377"/>
        <dbReference type="ChEBI" id="CHEBI:15378"/>
        <dbReference type="ChEBI" id="CHEBI:43474"/>
        <dbReference type="ChEBI" id="CHEBI:167616"/>
        <dbReference type="ChEBI" id="CHEBI:167618"/>
        <dbReference type="EC" id="3.6.1.74"/>
    </reaction>
    <physiologicalReaction direction="left-to-right" evidence="7">
        <dbReference type="Rhea" id="RHEA:67005"/>
    </physiologicalReaction>
</comment>
<comment type="cofactor">
    <cofactor evidence="1 8">
        <name>Mg(2+)</name>
        <dbReference type="ChEBI" id="CHEBI:18420"/>
    </cofactor>
</comment>
<evidence type="ECO:0000256" key="2">
    <source>
        <dbReference type="ARBA" id="ARBA00004123"/>
    </source>
</evidence>
<dbReference type="Pfam" id="PF02940">
    <property type="entry name" value="mRNA_triPase"/>
    <property type="match status" value="1"/>
</dbReference>
<evidence type="ECO:0000256" key="9">
    <source>
        <dbReference type="SAM" id="MobiDB-lite"/>
    </source>
</evidence>
<feature type="region of interest" description="Disordered" evidence="9">
    <location>
        <begin position="126"/>
        <end position="146"/>
    </location>
</feature>
<keyword evidence="12" id="KW-1185">Reference proteome</keyword>
<dbReference type="EMBL" id="JAAAHW010003287">
    <property type="protein sequence ID" value="KAF9985624.1"/>
    <property type="molecule type" value="Genomic_DNA"/>
</dbReference>
<dbReference type="CDD" id="cd07470">
    <property type="entry name" value="CYTH-like_mRNA_RTPase"/>
    <property type="match status" value="1"/>
</dbReference>
<comment type="similarity">
    <text evidence="3 8">Belongs to the fungal TPase family.</text>
</comment>
<dbReference type="PANTHER" id="PTHR28118">
    <property type="entry name" value="POLYNUCLEOTIDE 5'-TRIPHOSPHATASE-RELATED"/>
    <property type="match status" value="1"/>
</dbReference>
<dbReference type="GO" id="GO:0004651">
    <property type="term" value="F:polynucleotide 5'-phosphatase activity"/>
    <property type="evidence" value="ECO:0007669"/>
    <property type="project" value="UniProtKB-UniRule"/>
</dbReference>
<evidence type="ECO:0000256" key="4">
    <source>
        <dbReference type="ARBA" id="ARBA00022664"/>
    </source>
</evidence>
<dbReference type="GO" id="GO:0031533">
    <property type="term" value="C:mRNA capping enzyme complex"/>
    <property type="evidence" value="ECO:0007669"/>
    <property type="project" value="UniProtKB-UniRule"/>
</dbReference>
<dbReference type="SUPFAM" id="SSF55154">
    <property type="entry name" value="CYTH-like phosphatases"/>
    <property type="match status" value="1"/>
</dbReference>
<name>A0A9P6MAS2_9FUNG</name>